<accession>A0A9E7DJP8</accession>
<reference evidence="2" key="1">
    <citation type="submission" date="2022-04" db="EMBL/GenBank/DDBJ databases">
        <title>Complete genome sequences of Ezakiella coagulans and Fenollaria massiliensis.</title>
        <authorList>
            <person name="France M.T."/>
            <person name="Clifford J."/>
            <person name="Narina S."/>
            <person name="Rutt L."/>
            <person name="Ravel J."/>
        </authorList>
    </citation>
    <scope>NUCLEOTIDE SEQUENCE</scope>
    <source>
        <strain evidence="2">C0061C2</strain>
    </source>
</reference>
<dbReference type="EMBL" id="CP096649">
    <property type="protein sequence ID" value="UQK59074.1"/>
    <property type="molecule type" value="Genomic_DNA"/>
</dbReference>
<organism evidence="2 3">
    <name type="scientific">Fenollaria massiliensis</name>
    <dbReference type="NCBI Taxonomy" id="938288"/>
    <lineage>
        <taxon>Bacteria</taxon>
        <taxon>Bacillati</taxon>
        <taxon>Bacillota</taxon>
        <taxon>Clostridia</taxon>
        <taxon>Eubacteriales</taxon>
        <taxon>Fenollaria</taxon>
    </lineage>
</organism>
<dbReference type="KEGG" id="fms:M1R53_07480"/>
<sequence>MTDNNKKSYAEIIDCYNEDKCFIKNTIVIKYIPNISEALSGNRNYNITSVNLVESNDEKNKAKIEELVTRCNNLITREKKISHWQVFYLYKELLQTLTGDGLNFNYFRGQSDKNDLLPGALRYSKNSDYIRDFEGLYLRLSYEFPDIINYVSMSESNIAERESNLSVLQHYGLKTALLDITKNPYIAMLFMLRENIDEYRSPTLYLFKINDQEFDSPTLFSEVRKSHTNERIIAQKGAFLNFEKVQKNKLLKAIPYVKIILEFDEYKYQEALYFEKGANLMRKYDLIESNEIGSDEDVNNIKESKDYYEKNINKIIELFNSVETTKKDCLEYINNELTQKLKEYYYLKEDMFPDFENRIRYLSNKYIYDDIQNIDYKKRKNKKR</sequence>
<dbReference type="Proteomes" id="UP000831151">
    <property type="component" value="Chromosome"/>
</dbReference>
<dbReference type="InterPro" id="IPR014966">
    <property type="entry name" value="FRG-dom"/>
</dbReference>
<dbReference type="Pfam" id="PF08867">
    <property type="entry name" value="FRG"/>
    <property type="match status" value="1"/>
</dbReference>
<dbReference type="AlphaFoldDB" id="A0A9E7DJP8"/>
<evidence type="ECO:0000313" key="2">
    <source>
        <dbReference type="EMBL" id="UQK59074.1"/>
    </source>
</evidence>
<evidence type="ECO:0000313" key="3">
    <source>
        <dbReference type="Proteomes" id="UP000831151"/>
    </source>
</evidence>
<name>A0A9E7DJP8_9FIRM</name>
<keyword evidence="3" id="KW-1185">Reference proteome</keyword>
<gene>
    <name evidence="2" type="ORF">M1R53_07480</name>
</gene>
<protein>
    <submittedName>
        <fullName evidence="2">FRG domain-containing protein</fullName>
    </submittedName>
</protein>
<dbReference type="RefSeq" id="WP_249242596.1">
    <property type="nucleotide sequence ID" value="NZ_CP096649.1"/>
</dbReference>
<feature type="domain" description="FRG" evidence="1">
    <location>
        <begin position="101"/>
        <end position="207"/>
    </location>
</feature>
<dbReference type="SMART" id="SM00901">
    <property type="entry name" value="FRG"/>
    <property type="match status" value="1"/>
</dbReference>
<evidence type="ECO:0000259" key="1">
    <source>
        <dbReference type="SMART" id="SM00901"/>
    </source>
</evidence>
<proteinExistence type="predicted"/>